<keyword evidence="1 5" id="KW-0963">Cytoplasm</keyword>
<dbReference type="EMBL" id="JADIMS010000163">
    <property type="protein sequence ID" value="MBO8451195.1"/>
    <property type="molecule type" value="Genomic_DNA"/>
</dbReference>
<evidence type="ECO:0000256" key="5">
    <source>
        <dbReference type="HAMAP-Rule" id="MF_00167"/>
    </source>
</evidence>
<dbReference type="Proteomes" id="UP000823616">
    <property type="component" value="Unassembled WGS sequence"/>
</dbReference>
<dbReference type="Gene3D" id="2.60.40.4380">
    <property type="entry name" value="Translational regulator CsrA"/>
    <property type="match status" value="1"/>
</dbReference>
<dbReference type="HAMAP" id="MF_00167">
    <property type="entry name" value="CsrA"/>
    <property type="match status" value="1"/>
</dbReference>
<reference evidence="6" key="2">
    <citation type="journal article" date="2021" name="PeerJ">
        <title>Extensive microbial diversity within the chicken gut microbiome revealed by metagenomics and culture.</title>
        <authorList>
            <person name="Gilroy R."/>
            <person name="Ravi A."/>
            <person name="Getino M."/>
            <person name="Pursley I."/>
            <person name="Horton D.L."/>
            <person name="Alikhan N.F."/>
            <person name="Baker D."/>
            <person name="Gharbi K."/>
            <person name="Hall N."/>
            <person name="Watson M."/>
            <person name="Adriaenssens E.M."/>
            <person name="Foster-Nyarko E."/>
            <person name="Jarju S."/>
            <person name="Secka A."/>
            <person name="Antonio M."/>
            <person name="Oren A."/>
            <person name="Chaudhuri R.R."/>
            <person name="La Ragione R."/>
            <person name="Hildebrand F."/>
            <person name="Pallen M.J."/>
        </authorList>
    </citation>
    <scope>NUCLEOTIDE SEQUENCE</scope>
    <source>
        <strain evidence="6">B3-4054</strain>
    </source>
</reference>
<comment type="similarity">
    <text evidence="5">Belongs to the CsrA/RsmA family.</text>
</comment>
<proteinExistence type="inferred from homology"/>
<evidence type="ECO:0000313" key="6">
    <source>
        <dbReference type="EMBL" id="MBO8451195.1"/>
    </source>
</evidence>
<dbReference type="FunFam" id="2.60.40.4380:FF:000002">
    <property type="entry name" value="Translational regulator CsrA"/>
    <property type="match status" value="1"/>
</dbReference>
<dbReference type="NCBIfam" id="TIGR00202">
    <property type="entry name" value="csrA"/>
    <property type="match status" value="1"/>
</dbReference>
<dbReference type="AlphaFoldDB" id="A0A9D9EQD7"/>
<gene>
    <name evidence="5 6" type="primary">csrA</name>
    <name evidence="6" type="ORF">IAA96_08855</name>
</gene>
<dbReference type="InterPro" id="IPR036107">
    <property type="entry name" value="CsrA_sf"/>
</dbReference>
<evidence type="ECO:0000256" key="4">
    <source>
        <dbReference type="ARBA" id="ARBA00022884"/>
    </source>
</evidence>
<dbReference type="GO" id="GO:1902208">
    <property type="term" value="P:regulation of bacterial-type flagellum assembly"/>
    <property type="evidence" value="ECO:0007669"/>
    <property type="project" value="UniProtKB-UniRule"/>
</dbReference>
<dbReference type="InterPro" id="IPR003751">
    <property type="entry name" value="CsrA"/>
</dbReference>
<dbReference type="NCBIfam" id="NF002469">
    <property type="entry name" value="PRK01712.1"/>
    <property type="match status" value="1"/>
</dbReference>
<comment type="function">
    <text evidence="5">A translational regulator that binds mRNA to regulate translation initiation and/or mRNA stability. Usually binds in the 5'-UTR at or near the Shine-Dalgarno sequence preventing ribosome-binding, thus repressing translation. Its main target seems to be the major flagellin gene, while its function is anatagonized by FliW.</text>
</comment>
<dbReference type="GO" id="GO:0006109">
    <property type="term" value="P:regulation of carbohydrate metabolic process"/>
    <property type="evidence" value="ECO:0007669"/>
    <property type="project" value="InterPro"/>
</dbReference>
<keyword evidence="2 5" id="KW-0678">Repressor</keyword>
<comment type="subunit">
    <text evidence="5">Homodimer; the beta-strands of each monomer intercalate to form a hydrophobic core, while the alpha-helices form wings that extend away from the core.</text>
</comment>
<dbReference type="GO" id="GO:0048027">
    <property type="term" value="F:mRNA 5'-UTR binding"/>
    <property type="evidence" value="ECO:0007669"/>
    <property type="project" value="UniProtKB-UniRule"/>
</dbReference>
<dbReference type="GO" id="GO:0006402">
    <property type="term" value="P:mRNA catabolic process"/>
    <property type="evidence" value="ECO:0007669"/>
    <property type="project" value="InterPro"/>
</dbReference>
<sequence length="76" mass="8411">MLILSRKVNEKIMIGDDVVLTIIETRGEQVKIGVEAPKSVKVFRHEVFEAVQRENRAAAVSSGKLENLPEIQPPSA</sequence>
<dbReference type="PANTHER" id="PTHR34984:SF1">
    <property type="entry name" value="CARBON STORAGE REGULATOR"/>
    <property type="match status" value="1"/>
</dbReference>
<keyword evidence="4 5" id="KW-0694">RNA-binding</keyword>
<reference evidence="6" key="1">
    <citation type="submission" date="2020-10" db="EMBL/GenBank/DDBJ databases">
        <authorList>
            <person name="Gilroy R."/>
        </authorList>
    </citation>
    <scope>NUCLEOTIDE SEQUENCE</scope>
    <source>
        <strain evidence="6">B3-4054</strain>
    </source>
</reference>
<evidence type="ECO:0000313" key="7">
    <source>
        <dbReference type="Proteomes" id="UP000823616"/>
    </source>
</evidence>
<accession>A0A9D9EQD7</accession>
<dbReference type="Pfam" id="PF02599">
    <property type="entry name" value="CsrA"/>
    <property type="match status" value="1"/>
</dbReference>
<protein>
    <recommendedName>
        <fullName evidence="5">Translational regulator CsrA</fullName>
    </recommendedName>
</protein>
<dbReference type="GO" id="GO:0044781">
    <property type="term" value="P:bacterial-type flagellum organization"/>
    <property type="evidence" value="ECO:0007669"/>
    <property type="project" value="UniProtKB-KW"/>
</dbReference>
<name>A0A9D9EQD7_9SPIR</name>
<evidence type="ECO:0000256" key="2">
    <source>
        <dbReference type="ARBA" id="ARBA00022491"/>
    </source>
</evidence>
<organism evidence="6 7">
    <name type="scientific">Candidatus Avitreponema avistercoris</name>
    <dbReference type="NCBI Taxonomy" id="2840705"/>
    <lineage>
        <taxon>Bacteria</taxon>
        <taxon>Pseudomonadati</taxon>
        <taxon>Spirochaetota</taxon>
        <taxon>Spirochaetia</taxon>
        <taxon>Spirochaetales</taxon>
        <taxon>Candidatus Avitreponema</taxon>
    </lineage>
</organism>
<comment type="caution">
    <text evidence="6">The sequence shown here is derived from an EMBL/GenBank/DDBJ whole genome shotgun (WGS) entry which is preliminary data.</text>
</comment>
<keyword evidence="3 5" id="KW-0810">Translation regulation</keyword>
<keyword evidence="5" id="KW-1005">Bacterial flagellum biogenesis</keyword>
<evidence type="ECO:0000256" key="3">
    <source>
        <dbReference type="ARBA" id="ARBA00022845"/>
    </source>
</evidence>
<evidence type="ECO:0000256" key="1">
    <source>
        <dbReference type="ARBA" id="ARBA00022490"/>
    </source>
</evidence>
<dbReference type="SUPFAM" id="SSF117130">
    <property type="entry name" value="CsrA-like"/>
    <property type="match status" value="1"/>
</dbReference>
<dbReference type="GO" id="GO:0005829">
    <property type="term" value="C:cytosol"/>
    <property type="evidence" value="ECO:0007669"/>
    <property type="project" value="TreeGrafter"/>
</dbReference>
<comment type="subcellular location">
    <subcellularLocation>
        <location evidence="5">Cytoplasm</location>
    </subcellularLocation>
</comment>
<dbReference type="PANTHER" id="PTHR34984">
    <property type="entry name" value="CARBON STORAGE REGULATOR"/>
    <property type="match status" value="1"/>
</dbReference>
<dbReference type="GO" id="GO:0045947">
    <property type="term" value="P:negative regulation of translational initiation"/>
    <property type="evidence" value="ECO:0007669"/>
    <property type="project" value="UniProtKB-UniRule"/>
</dbReference>